<keyword evidence="2" id="KW-1185">Reference proteome</keyword>
<accession>A0A2A5T0F7</accession>
<protein>
    <submittedName>
        <fullName evidence="1">Uncharacterized protein</fullName>
    </submittedName>
</protein>
<proteinExistence type="predicted"/>
<sequence>MNPDLKVLDCAIRFVVENKLLGNEKFAMFQPSYVSAKMWVILSSEVP</sequence>
<evidence type="ECO:0000313" key="1">
    <source>
        <dbReference type="EMBL" id="PCS21645.1"/>
    </source>
</evidence>
<dbReference type="Proteomes" id="UP000219020">
    <property type="component" value="Unassembled WGS sequence"/>
</dbReference>
<evidence type="ECO:0000313" key="2">
    <source>
        <dbReference type="Proteomes" id="UP000219020"/>
    </source>
</evidence>
<dbReference type="EMBL" id="NBYY01000031">
    <property type="protein sequence ID" value="PCS21645.1"/>
    <property type="molecule type" value="Genomic_DNA"/>
</dbReference>
<comment type="caution">
    <text evidence="1">The sequence shown here is derived from an EMBL/GenBank/DDBJ whole genome shotgun (WGS) entry which is preliminary data.</text>
</comment>
<dbReference type="AlphaFoldDB" id="A0A2A5T0F7"/>
<organism evidence="1 2">
    <name type="scientific">Candidatus Enterovibrio escicola</name>
    <dbReference type="NCBI Taxonomy" id="1927127"/>
    <lineage>
        <taxon>Bacteria</taxon>
        <taxon>Pseudomonadati</taxon>
        <taxon>Pseudomonadota</taxon>
        <taxon>Gammaproteobacteria</taxon>
        <taxon>Vibrionales</taxon>
        <taxon>Vibrionaceae</taxon>
        <taxon>Enterovibrio</taxon>
    </lineage>
</organism>
<reference evidence="2" key="1">
    <citation type="submission" date="2017-04" db="EMBL/GenBank/DDBJ databases">
        <title>Genome evolution of the luminous symbionts of deep sea anglerfish.</title>
        <authorList>
            <person name="Hendry T.A."/>
        </authorList>
    </citation>
    <scope>NUCLEOTIDE SEQUENCE [LARGE SCALE GENOMIC DNA]</scope>
</reference>
<name>A0A2A5T0F7_9GAMM</name>
<gene>
    <name evidence="1" type="ORF">BTN49_2657</name>
</gene>